<dbReference type="PROSITE" id="PS50989">
    <property type="entry name" value="COA_CT_CTER"/>
    <property type="match status" value="1"/>
</dbReference>
<comment type="caution">
    <text evidence="3">The sequence shown here is derived from an EMBL/GenBank/DDBJ whole genome shotgun (WGS) entry which is preliminary data.</text>
</comment>
<keyword evidence="4" id="KW-1185">Reference proteome</keyword>
<dbReference type="RefSeq" id="WP_349053706.1">
    <property type="nucleotide sequence ID" value="NZ_JBBNPS010000006.1"/>
</dbReference>
<evidence type="ECO:0000259" key="1">
    <source>
        <dbReference type="PROSITE" id="PS50980"/>
    </source>
</evidence>
<feature type="domain" description="CoA carboxyltransferase N-terminal" evidence="1">
    <location>
        <begin position="1"/>
        <end position="209"/>
    </location>
</feature>
<dbReference type="InterPro" id="IPR029045">
    <property type="entry name" value="ClpP/crotonase-like_dom_sf"/>
</dbReference>
<feature type="domain" description="CoA carboxyltransferase C-terminal" evidence="2">
    <location>
        <begin position="195"/>
        <end position="414"/>
    </location>
</feature>
<keyword evidence="3" id="KW-0808">Transferase</keyword>
<dbReference type="InterPro" id="IPR051047">
    <property type="entry name" value="AccD/PCCB"/>
</dbReference>
<evidence type="ECO:0000313" key="3">
    <source>
        <dbReference type="EMBL" id="MEQ3353354.1"/>
    </source>
</evidence>
<reference evidence="3 4" key="1">
    <citation type="submission" date="2024-04" db="EMBL/GenBank/DDBJ databases">
        <title>Human intestinal bacterial collection.</title>
        <authorList>
            <person name="Pauvert C."/>
            <person name="Hitch T.C.A."/>
            <person name="Clavel T."/>
        </authorList>
    </citation>
    <scope>NUCLEOTIDE SEQUENCE [LARGE SCALE GENOMIC DNA]</scope>
    <source>
        <strain evidence="3 4">CLA-SR-H026</strain>
    </source>
</reference>
<organism evidence="3 4">
    <name type="scientific">Aedoeadaptatus acetigenes</name>
    <dbReference type="NCBI Taxonomy" id="2981723"/>
    <lineage>
        <taxon>Bacteria</taxon>
        <taxon>Bacillati</taxon>
        <taxon>Bacillota</taxon>
        <taxon>Tissierellia</taxon>
        <taxon>Tissierellales</taxon>
        <taxon>Peptoniphilaceae</taxon>
        <taxon>Aedoeadaptatus</taxon>
    </lineage>
</organism>
<dbReference type="PANTHER" id="PTHR43842">
    <property type="entry name" value="PROPIONYL-COA CARBOXYLASE BETA CHAIN"/>
    <property type="match status" value="1"/>
</dbReference>
<dbReference type="InterPro" id="IPR011763">
    <property type="entry name" value="COA_CT_C"/>
</dbReference>
<name>A0ABV1J591_9FIRM</name>
<dbReference type="Proteomes" id="UP001481872">
    <property type="component" value="Unassembled WGS sequence"/>
</dbReference>
<dbReference type="EMBL" id="JBBNPS010000006">
    <property type="protein sequence ID" value="MEQ3353354.1"/>
    <property type="molecule type" value="Genomic_DNA"/>
</dbReference>
<proteinExistence type="predicted"/>
<dbReference type="InterPro" id="IPR034733">
    <property type="entry name" value="AcCoA_carboxyl_beta"/>
</dbReference>
<dbReference type="SUPFAM" id="SSF52096">
    <property type="entry name" value="ClpP/crotonase"/>
    <property type="match status" value="2"/>
</dbReference>
<protein>
    <submittedName>
        <fullName evidence="3">Carboxyl transferase domain-containing protein</fullName>
    </submittedName>
</protein>
<dbReference type="PROSITE" id="PS50980">
    <property type="entry name" value="COA_CT_NTER"/>
    <property type="match status" value="1"/>
</dbReference>
<dbReference type="InterPro" id="IPR011762">
    <property type="entry name" value="COA_CT_N"/>
</dbReference>
<gene>
    <name evidence="3" type="ORF">AAA081_03420</name>
</gene>
<dbReference type="Pfam" id="PF01039">
    <property type="entry name" value="Carboxyl_trans"/>
    <property type="match status" value="1"/>
</dbReference>
<evidence type="ECO:0000313" key="4">
    <source>
        <dbReference type="Proteomes" id="UP001481872"/>
    </source>
</evidence>
<dbReference type="Gene3D" id="3.90.226.10">
    <property type="entry name" value="2-enoyl-CoA Hydratase, Chain A, domain 1"/>
    <property type="match status" value="2"/>
</dbReference>
<accession>A0ABV1J591</accession>
<sequence>MKEVFRRMEALVDEGSIHYIEKNRSAVAVAAAKIAQKPVVLAAFDPTKKGGALGYFEGASLVRAINLAGEGRAPLVLLCQSAGADMSSGQLSLSGAGSVFRALKALDMPRVYLSYGPCIGAAAYMAGFCDVVLALEDASAFCLTGPKIVARAIYEETSLSAMGGAKVVAERGGVHLLSETEEAMIAHCRALMAFLRQKQVAALPPRKAWAEGETEDVIRAVVDEGSAIYLWPRWAQNATALLARIDGMRVGLFANNPRVAAGVLDKEAALKAAAFYKLCRRLQLPVISLADTPGFLPGGASEGEGVMGAGAAMMEAYLDHDAKKITVAVGNVLGGAYMAMGCREMGADAYFALERAKIGVMGAELAADILHLEKENLASYRAMHLSAEAAKKSGLVDEILSVESLRRKLSEVLR</sequence>
<dbReference type="PANTHER" id="PTHR43842:SF2">
    <property type="entry name" value="PROPIONYL-COA CARBOXYLASE BETA CHAIN, MITOCHONDRIAL"/>
    <property type="match status" value="1"/>
</dbReference>
<evidence type="ECO:0000259" key="2">
    <source>
        <dbReference type="PROSITE" id="PS50989"/>
    </source>
</evidence>
<dbReference type="GO" id="GO:0016740">
    <property type="term" value="F:transferase activity"/>
    <property type="evidence" value="ECO:0007669"/>
    <property type="project" value="UniProtKB-KW"/>
</dbReference>